<feature type="compositionally biased region" description="Basic and acidic residues" evidence="1">
    <location>
        <begin position="35"/>
        <end position="45"/>
    </location>
</feature>
<dbReference type="InParanoid" id="S8G4C9"/>
<accession>S8G4C9</accession>
<sequence length="251" mass="27414">MVARWEARNRLRNVGAAQQTNKRSASPSTAFDSEASVKRDDEQLQKKPKLNSKPLAGRKNNTSGNAAYPGFRPFHKKPKPGTGARRTTMPNEPIQASVKDTGLPAELTGKPSHWLLDPVIATKSGMMVVLTGTHRGPENEGWYNGDYESERGVILSVFNTGNSAFSSTAQVKILEARKGAPSAFVIPVEFLAPVRPERPGQKALVLDGACQGEVAVLREDGAYEGEWFVSARNNHFEISSEKLVLYHDSDV</sequence>
<dbReference type="HOGENOM" id="CLU_1107162_0_0_1"/>
<gene>
    <name evidence="2" type="ORF">FOMPIDRAFT_96642</name>
</gene>
<evidence type="ECO:0000313" key="2">
    <source>
        <dbReference type="EMBL" id="EPT05100.1"/>
    </source>
</evidence>
<dbReference type="AlphaFoldDB" id="S8G4C9"/>
<dbReference type="STRING" id="743788.S8G4C9"/>
<dbReference type="Proteomes" id="UP000015241">
    <property type="component" value="Unassembled WGS sequence"/>
</dbReference>
<feature type="region of interest" description="Disordered" evidence="1">
    <location>
        <begin position="1"/>
        <end position="96"/>
    </location>
</feature>
<protein>
    <submittedName>
        <fullName evidence="2">Uncharacterized protein</fullName>
    </submittedName>
</protein>
<proteinExistence type="predicted"/>
<dbReference type="eggNOG" id="ENOG502R1TN">
    <property type="taxonomic scope" value="Eukaryota"/>
</dbReference>
<reference evidence="2 3" key="1">
    <citation type="journal article" date="2012" name="Science">
        <title>The Paleozoic origin of enzymatic lignin decomposition reconstructed from 31 fungal genomes.</title>
        <authorList>
            <person name="Floudas D."/>
            <person name="Binder M."/>
            <person name="Riley R."/>
            <person name="Barry K."/>
            <person name="Blanchette R.A."/>
            <person name="Henrissat B."/>
            <person name="Martinez A.T."/>
            <person name="Otillar R."/>
            <person name="Spatafora J.W."/>
            <person name="Yadav J.S."/>
            <person name="Aerts A."/>
            <person name="Benoit I."/>
            <person name="Boyd A."/>
            <person name="Carlson A."/>
            <person name="Copeland A."/>
            <person name="Coutinho P.M."/>
            <person name="de Vries R.P."/>
            <person name="Ferreira P."/>
            <person name="Findley K."/>
            <person name="Foster B."/>
            <person name="Gaskell J."/>
            <person name="Glotzer D."/>
            <person name="Gorecki P."/>
            <person name="Heitman J."/>
            <person name="Hesse C."/>
            <person name="Hori C."/>
            <person name="Igarashi K."/>
            <person name="Jurgens J.A."/>
            <person name="Kallen N."/>
            <person name="Kersten P."/>
            <person name="Kohler A."/>
            <person name="Kuees U."/>
            <person name="Kumar T.K.A."/>
            <person name="Kuo A."/>
            <person name="LaButti K."/>
            <person name="Larrondo L.F."/>
            <person name="Lindquist E."/>
            <person name="Ling A."/>
            <person name="Lombard V."/>
            <person name="Lucas S."/>
            <person name="Lundell T."/>
            <person name="Martin R."/>
            <person name="McLaughlin D.J."/>
            <person name="Morgenstern I."/>
            <person name="Morin E."/>
            <person name="Murat C."/>
            <person name="Nagy L.G."/>
            <person name="Nolan M."/>
            <person name="Ohm R.A."/>
            <person name="Patyshakuliyeva A."/>
            <person name="Rokas A."/>
            <person name="Ruiz-Duenas F.J."/>
            <person name="Sabat G."/>
            <person name="Salamov A."/>
            <person name="Samejima M."/>
            <person name="Schmutz J."/>
            <person name="Slot J.C."/>
            <person name="St John F."/>
            <person name="Stenlid J."/>
            <person name="Sun H."/>
            <person name="Sun S."/>
            <person name="Syed K."/>
            <person name="Tsang A."/>
            <person name="Wiebenga A."/>
            <person name="Young D."/>
            <person name="Pisabarro A."/>
            <person name="Eastwood D.C."/>
            <person name="Martin F."/>
            <person name="Cullen D."/>
            <person name="Grigoriev I.V."/>
            <person name="Hibbett D.S."/>
        </authorList>
    </citation>
    <scope>NUCLEOTIDE SEQUENCE</scope>
    <source>
        <strain evidence="3">FP-58527</strain>
    </source>
</reference>
<evidence type="ECO:0000256" key="1">
    <source>
        <dbReference type="SAM" id="MobiDB-lite"/>
    </source>
</evidence>
<keyword evidence="3" id="KW-1185">Reference proteome</keyword>
<feature type="compositionally biased region" description="Polar residues" evidence="1">
    <location>
        <begin position="16"/>
        <end position="31"/>
    </location>
</feature>
<name>S8G4C9_FOMSC</name>
<dbReference type="OrthoDB" id="3647690at2759"/>
<organism evidence="2 3">
    <name type="scientific">Fomitopsis schrenkii</name>
    <name type="common">Brown rot fungus</name>
    <dbReference type="NCBI Taxonomy" id="2126942"/>
    <lineage>
        <taxon>Eukaryota</taxon>
        <taxon>Fungi</taxon>
        <taxon>Dikarya</taxon>
        <taxon>Basidiomycota</taxon>
        <taxon>Agaricomycotina</taxon>
        <taxon>Agaricomycetes</taxon>
        <taxon>Polyporales</taxon>
        <taxon>Fomitopsis</taxon>
    </lineage>
</organism>
<evidence type="ECO:0000313" key="3">
    <source>
        <dbReference type="Proteomes" id="UP000015241"/>
    </source>
</evidence>
<dbReference type="EMBL" id="KE504124">
    <property type="protein sequence ID" value="EPT05100.1"/>
    <property type="molecule type" value="Genomic_DNA"/>
</dbReference>